<dbReference type="SMART" id="SM00368">
    <property type="entry name" value="LRR_RI"/>
    <property type="match status" value="2"/>
</dbReference>
<dbReference type="GO" id="GO:0031267">
    <property type="term" value="F:small GTPase binding"/>
    <property type="evidence" value="ECO:0007669"/>
    <property type="project" value="TreeGrafter"/>
</dbReference>
<evidence type="ECO:0000256" key="2">
    <source>
        <dbReference type="ARBA" id="ARBA00022614"/>
    </source>
</evidence>
<protein>
    <submittedName>
        <fullName evidence="4">Uncharacterized protein</fullName>
    </submittedName>
</protein>
<comment type="caution">
    <text evidence="4">The sequence shown here is derived from an EMBL/GenBank/DDBJ whole genome shotgun (WGS) entry which is preliminary data.</text>
</comment>
<evidence type="ECO:0000313" key="4">
    <source>
        <dbReference type="EMBL" id="CAG9335489.1"/>
    </source>
</evidence>
<reference evidence="4" key="1">
    <citation type="submission" date="2021-09" db="EMBL/GenBank/DDBJ databases">
        <authorList>
            <consortium name="AG Swart"/>
            <person name="Singh M."/>
            <person name="Singh A."/>
            <person name="Seah K."/>
            <person name="Emmerich C."/>
        </authorList>
    </citation>
    <scope>NUCLEOTIDE SEQUENCE</scope>
    <source>
        <strain evidence="4">ATCC30299</strain>
    </source>
</reference>
<gene>
    <name evidence="4" type="ORF">BSTOLATCC_MIC63960</name>
</gene>
<proteinExistence type="predicted"/>
<evidence type="ECO:0000313" key="5">
    <source>
        <dbReference type="Proteomes" id="UP001162131"/>
    </source>
</evidence>
<dbReference type="EMBL" id="CAJZBQ010000062">
    <property type="protein sequence ID" value="CAG9335489.1"/>
    <property type="molecule type" value="Genomic_DNA"/>
</dbReference>
<dbReference type="GO" id="GO:0005829">
    <property type="term" value="C:cytosol"/>
    <property type="evidence" value="ECO:0007669"/>
    <property type="project" value="TreeGrafter"/>
</dbReference>
<dbReference type="InterPro" id="IPR001611">
    <property type="entry name" value="Leu-rich_rpt"/>
</dbReference>
<keyword evidence="2" id="KW-0433">Leucine-rich repeat</keyword>
<sequence length="286" mass="32664">MGTCQIKFQELKDALIICHSREKFDSMKKNPDSLLKTIVIESKLLSPEKDPEFKHIQTFFELHRNKIHNEVAHYYQKIISNNEKEISEVSFKCHPLRTKQTKYLSLLLPYCLHIAHLNLWNVELGNNGTRYVTKVLHNVPSLIELSLEENNIDEEGIEYLAKGLDTLKALKVISISRNKIGLKGALGLASAFGSLRKLESVYLDSTEMTSYQLQIITQGLLCLIDLKKLGLSFNLIDNSGVTVLRKLFDNLKALFEANLIGNDISEIEIEPLLQDYIHINISVWSR</sequence>
<dbReference type="AlphaFoldDB" id="A0AAU9KQF3"/>
<keyword evidence="5" id="KW-1185">Reference proteome</keyword>
<keyword evidence="1" id="KW-0343">GTPase activation</keyword>
<dbReference type="GO" id="GO:0005634">
    <property type="term" value="C:nucleus"/>
    <property type="evidence" value="ECO:0007669"/>
    <property type="project" value="TreeGrafter"/>
</dbReference>
<dbReference type="Proteomes" id="UP001162131">
    <property type="component" value="Unassembled WGS sequence"/>
</dbReference>
<evidence type="ECO:0000256" key="3">
    <source>
        <dbReference type="ARBA" id="ARBA00022737"/>
    </source>
</evidence>
<organism evidence="4 5">
    <name type="scientific">Blepharisma stoltei</name>
    <dbReference type="NCBI Taxonomy" id="1481888"/>
    <lineage>
        <taxon>Eukaryota</taxon>
        <taxon>Sar</taxon>
        <taxon>Alveolata</taxon>
        <taxon>Ciliophora</taxon>
        <taxon>Postciliodesmatophora</taxon>
        <taxon>Heterotrichea</taxon>
        <taxon>Heterotrichida</taxon>
        <taxon>Blepharismidae</taxon>
        <taxon>Blepharisma</taxon>
    </lineage>
</organism>
<name>A0AAU9KQF3_9CILI</name>
<dbReference type="SUPFAM" id="SSF52047">
    <property type="entry name" value="RNI-like"/>
    <property type="match status" value="1"/>
</dbReference>
<dbReference type="GO" id="GO:0048471">
    <property type="term" value="C:perinuclear region of cytoplasm"/>
    <property type="evidence" value="ECO:0007669"/>
    <property type="project" value="TreeGrafter"/>
</dbReference>
<evidence type="ECO:0000256" key="1">
    <source>
        <dbReference type="ARBA" id="ARBA00022468"/>
    </source>
</evidence>
<accession>A0AAU9KQF3</accession>
<dbReference type="PANTHER" id="PTHR24113">
    <property type="entry name" value="RAN GTPASE-ACTIVATING PROTEIN 1"/>
    <property type="match status" value="1"/>
</dbReference>
<dbReference type="GO" id="GO:0005096">
    <property type="term" value="F:GTPase activator activity"/>
    <property type="evidence" value="ECO:0007669"/>
    <property type="project" value="UniProtKB-KW"/>
</dbReference>
<keyword evidence="3" id="KW-0677">Repeat</keyword>
<dbReference type="InterPro" id="IPR032675">
    <property type="entry name" value="LRR_dom_sf"/>
</dbReference>
<dbReference type="PANTHER" id="PTHR24113:SF12">
    <property type="entry name" value="RAN GTPASE-ACTIVATING PROTEIN 1"/>
    <property type="match status" value="1"/>
</dbReference>
<dbReference type="GO" id="GO:0006913">
    <property type="term" value="P:nucleocytoplasmic transport"/>
    <property type="evidence" value="ECO:0007669"/>
    <property type="project" value="TreeGrafter"/>
</dbReference>
<dbReference type="InterPro" id="IPR027038">
    <property type="entry name" value="RanGap"/>
</dbReference>
<dbReference type="Gene3D" id="3.80.10.10">
    <property type="entry name" value="Ribonuclease Inhibitor"/>
    <property type="match status" value="2"/>
</dbReference>
<dbReference type="Pfam" id="PF13516">
    <property type="entry name" value="LRR_6"/>
    <property type="match status" value="2"/>
</dbReference>